<dbReference type="Gene3D" id="1.20.58.1180">
    <property type="match status" value="1"/>
</dbReference>
<accession>A0A0M9VQW1</accession>
<reference evidence="2 3" key="1">
    <citation type="submission" date="2015-07" db="EMBL/GenBank/DDBJ databases">
        <title>Draft Genome Sequence of Malassezia furfur CBS1878 and Malassezia pachydermatis CBS1879.</title>
        <authorList>
            <person name="Triana S."/>
            <person name="Ohm R."/>
            <person name="Gonzalez A."/>
            <person name="DeCock H."/>
            <person name="Restrepo S."/>
            <person name="Celis A."/>
        </authorList>
    </citation>
    <scope>NUCLEOTIDE SEQUENCE [LARGE SCALE GENOMIC DNA]</scope>
    <source>
        <strain evidence="2 3">CBS 1879</strain>
    </source>
</reference>
<dbReference type="CDD" id="cd00866">
    <property type="entry name" value="PEBP_euk"/>
    <property type="match status" value="1"/>
</dbReference>
<dbReference type="SUPFAM" id="SSF49777">
    <property type="entry name" value="PEBP-like"/>
    <property type="match status" value="1"/>
</dbReference>
<feature type="coiled-coil region" evidence="1">
    <location>
        <begin position="39"/>
        <end position="73"/>
    </location>
</feature>
<organism evidence="2 3">
    <name type="scientific">Malassezia pachydermatis</name>
    <dbReference type="NCBI Taxonomy" id="77020"/>
    <lineage>
        <taxon>Eukaryota</taxon>
        <taxon>Fungi</taxon>
        <taxon>Dikarya</taxon>
        <taxon>Basidiomycota</taxon>
        <taxon>Ustilaginomycotina</taxon>
        <taxon>Malasseziomycetes</taxon>
        <taxon>Malasseziales</taxon>
        <taxon>Malasseziaceae</taxon>
        <taxon>Malassezia</taxon>
    </lineage>
</organism>
<dbReference type="RefSeq" id="XP_017993594.1">
    <property type="nucleotide sequence ID" value="XM_018137742.1"/>
</dbReference>
<evidence type="ECO:0008006" key="4">
    <source>
        <dbReference type="Google" id="ProtNLM"/>
    </source>
</evidence>
<keyword evidence="3" id="KW-1185">Reference proteome</keyword>
<proteinExistence type="predicted"/>
<gene>
    <name evidence="2" type="ORF">Malapachy_3268</name>
</gene>
<dbReference type="AlphaFoldDB" id="A0A0M9VQW1"/>
<dbReference type="EMBL" id="LGAV01000001">
    <property type="protein sequence ID" value="KOS15962.1"/>
    <property type="molecule type" value="Genomic_DNA"/>
</dbReference>
<dbReference type="PANTHER" id="PTHR11362:SF82">
    <property type="entry name" value="PHOSPHATIDYLETHANOLAMINE-BINDING PROTEIN 4"/>
    <property type="match status" value="1"/>
</dbReference>
<dbReference type="Pfam" id="PF01161">
    <property type="entry name" value="PBP"/>
    <property type="match status" value="1"/>
</dbReference>
<dbReference type="Proteomes" id="UP000037751">
    <property type="component" value="Unassembled WGS sequence"/>
</dbReference>
<protein>
    <recommendedName>
        <fullName evidence="4">PEBP-like protein</fullName>
    </recommendedName>
</protein>
<dbReference type="VEuPathDB" id="FungiDB:Malapachy_3268"/>
<dbReference type="STRING" id="77020.A0A0M9VQW1"/>
<keyword evidence="1" id="KW-0175">Coiled coil</keyword>
<evidence type="ECO:0000313" key="3">
    <source>
        <dbReference type="Proteomes" id="UP000037751"/>
    </source>
</evidence>
<dbReference type="InterPro" id="IPR035810">
    <property type="entry name" value="PEBP_euk"/>
</dbReference>
<evidence type="ECO:0000256" key="1">
    <source>
        <dbReference type="SAM" id="Coils"/>
    </source>
</evidence>
<dbReference type="OrthoDB" id="2153661at2759"/>
<dbReference type="GeneID" id="28729618"/>
<dbReference type="PANTHER" id="PTHR11362">
    <property type="entry name" value="PHOSPHATIDYLETHANOLAMINE-BINDING PROTEIN"/>
    <property type="match status" value="1"/>
</dbReference>
<dbReference type="InterPro" id="IPR036610">
    <property type="entry name" value="PEBP-like_sf"/>
</dbReference>
<sequence length="346" mass="39360">MSFFVRQAAVRAARRTAVPFVHLYRMESTWQPALKSGALPVYDEALAFLEEDAKQLRERIASEKANSNASDKEQQQRVDALEIVSKINLPATRWAFQQGQYSMTKPVFRHLREQSWRLGGSLDRLEERLQCMHVLPDVVPSVQPTVDLEVLFGTGNGIGDHGGEGGSILPGVFLDPARTLEPPSIRATVFHPDERKYTLMLVDPDVPCEETQSFQTYVHWLVKDVPLSLEKNAIPEGHAALLPYIPPHPQRGTPYHRYTMLLFEQTAESTVAEIPREAMDVSAFASAHQLKLAGIHFWREQWTDKTKHTISTIYKDVLKASEPRYGHPGRMDRLKDELGMRQSKYY</sequence>
<dbReference type="InterPro" id="IPR008914">
    <property type="entry name" value="PEBP"/>
</dbReference>
<comment type="caution">
    <text evidence="2">The sequence shown here is derived from an EMBL/GenBank/DDBJ whole genome shotgun (WGS) entry which is preliminary data.</text>
</comment>
<dbReference type="Gene3D" id="3.90.280.10">
    <property type="entry name" value="PEBP-like"/>
    <property type="match status" value="1"/>
</dbReference>
<name>A0A0M9VQW1_9BASI</name>
<evidence type="ECO:0000313" key="2">
    <source>
        <dbReference type="EMBL" id="KOS15962.1"/>
    </source>
</evidence>